<sequence>MIAAIFAACLVGLAGIALYLWQQRSKEKERPQMPKEWPLLPRLLINSKERRIWVWLAKVMYDQQIMIKLPVTRFTIPAQREEAEHWYNMLNRVYCTFTICGLDGRVIGCVDVPGAAGLSMSNQTLKYGLLSQCGIPYWVVEPDNLPHMSQIRTAFLGDGALRANEQDRMDSRLKGVADDLHAAVSRQRTNKSTTAHEHHGFEPTSPPPEGPLTEGWEQNSFMAPLDSRGAELRQD</sequence>
<dbReference type="AlphaFoldDB" id="A0A3E1RCD6"/>
<gene>
    <name evidence="3" type="ORF">DIC66_10275</name>
</gene>
<evidence type="ECO:0000259" key="2">
    <source>
        <dbReference type="Pfam" id="PF10881"/>
    </source>
</evidence>
<feature type="region of interest" description="Disordered" evidence="1">
    <location>
        <begin position="187"/>
        <end position="235"/>
    </location>
</feature>
<evidence type="ECO:0000313" key="4">
    <source>
        <dbReference type="Proteomes" id="UP000260665"/>
    </source>
</evidence>
<dbReference type="EMBL" id="QFZK01000005">
    <property type="protein sequence ID" value="RFO96881.1"/>
    <property type="molecule type" value="Genomic_DNA"/>
</dbReference>
<dbReference type="OrthoDB" id="9149266at2"/>
<accession>A0A3E1RCD6</accession>
<proteinExistence type="predicted"/>
<protein>
    <recommendedName>
        <fullName evidence="2">DUF2726 domain-containing protein</fullName>
    </recommendedName>
</protein>
<evidence type="ECO:0000256" key="1">
    <source>
        <dbReference type="SAM" id="MobiDB-lite"/>
    </source>
</evidence>
<dbReference type="Proteomes" id="UP000260665">
    <property type="component" value="Unassembled WGS sequence"/>
</dbReference>
<comment type="caution">
    <text evidence="3">The sequence shown here is derived from an EMBL/GenBank/DDBJ whole genome shotgun (WGS) entry which is preliminary data.</text>
</comment>
<feature type="domain" description="DUF2726" evidence="2">
    <location>
        <begin position="44"/>
        <end position="155"/>
    </location>
</feature>
<dbReference type="InterPro" id="IPR024402">
    <property type="entry name" value="DUF2726"/>
</dbReference>
<dbReference type="Pfam" id="PF10881">
    <property type="entry name" value="DUF2726"/>
    <property type="match status" value="1"/>
</dbReference>
<keyword evidence="4" id="KW-1185">Reference proteome</keyword>
<evidence type="ECO:0000313" key="3">
    <source>
        <dbReference type="EMBL" id="RFO96881.1"/>
    </source>
</evidence>
<organism evidence="3 4">
    <name type="scientific">Rhodoferax lacus</name>
    <dbReference type="NCBI Taxonomy" id="2184758"/>
    <lineage>
        <taxon>Bacteria</taxon>
        <taxon>Pseudomonadati</taxon>
        <taxon>Pseudomonadota</taxon>
        <taxon>Betaproteobacteria</taxon>
        <taxon>Burkholderiales</taxon>
        <taxon>Comamonadaceae</taxon>
        <taxon>Rhodoferax</taxon>
    </lineage>
</organism>
<name>A0A3E1RCD6_9BURK</name>
<reference evidence="3 4" key="1">
    <citation type="submission" date="2018-05" db="EMBL/GenBank/DDBJ databases">
        <title>Rhodoferax soyangensis sp.nov., isolated from an oligotrophic freshwater lake.</title>
        <authorList>
            <person name="Park M."/>
        </authorList>
    </citation>
    <scope>NUCLEOTIDE SEQUENCE [LARGE SCALE GENOMIC DNA]</scope>
    <source>
        <strain evidence="3 4">IMCC26218</strain>
    </source>
</reference>
<dbReference type="RefSeq" id="WP_117176789.1">
    <property type="nucleotide sequence ID" value="NZ_QFZK01000005.1"/>
</dbReference>